<proteinExistence type="predicted"/>
<keyword evidence="2" id="KW-0732">Signal</keyword>
<keyword evidence="1" id="KW-1133">Transmembrane helix</keyword>
<dbReference type="OrthoDB" id="5196332at2"/>
<sequence>MRMTQPIRGMLAAIALSAAVVLSSAAPASAAITVTLSPTTGTQGTLVGVLASNCNQDATGDVEGTNVSFKLPKNNNNATGTFTVTDAMKPGTYTIAITCGSDTASAKFTVTSGTAPATGGGSTASDAASIALWSGAGIVAAAAAGMWLLKRRSGVTAA</sequence>
<accession>A0A1G9JPR3</accession>
<dbReference type="EMBL" id="FNGF01000005">
    <property type="protein sequence ID" value="SDL39124.1"/>
    <property type="molecule type" value="Genomic_DNA"/>
</dbReference>
<keyword evidence="1" id="KW-0812">Transmembrane</keyword>
<keyword evidence="1" id="KW-0472">Membrane</keyword>
<dbReference type="RefSeq" id="WP_143034848.1">
    <property type="nucleotide sequence ID" value="NZ_FNGF01000005.1"/>
</dbReference>
<evidence type="ECO:0000313" key="4">
    <source>
        <dbReference type="Proteomes" id="UP000198662"/>
    </source>
</evidence>
<dbReference type="AlphaFoldDB" id="A0A1G9JPR3"/>
<feature type="signal peptide" evidence="2">
    <location>
        <begin position="1"/>
        <end position="30"/>
    </location>
</feature>
<evidence type="ECO:0000313" key="3">
    <source>
        <dbReference type="EMBL" id="SDL39124.1"/>
    </source>
</evidence>
<evidence type="ECO:0000256" key="2">
    <source>
        <dbReference type="SAM" id="SignalP"/>
    </source>
</evidence>
<keyword evidence="4" id="KW-1185">Reference proteome</keyword>
<dbReference type="STRING" id="380244.SAMN05216298_3767"/>
<feature type="chain" id="PRO_5011615288" description="LPXTG-motif cell wall anchor domain-containing protein" evidence="2">
    <location>
        <begin position="31"/>
        <end position="158"/>
    </location>
</feature>
<organism evidence="3 4">
    <name type="scientific">Glycomyces sambucus</name>
    <dbReference type="NCBI Taxonomy" id="380244"/>
    <lineage>
        <taxon>Bacteria</taxon>
        <taxon>Bacillati</taxon>
        <taxon>Actinomycetota</taxon>
        <taxon>Actinomycetes</taxon>
        <taxon>Glycomycetales</taxon>
        <taxon>Glycomycetaceae</taxon>
        <taxon>Glycomyces</taxon>
    </lineage>
</organism>
<evidence type="ECO:0008006" key="5">
    <source>
        <dbReference type="Google" id="ProtNLM"/>
    </source>
</evidence>
<reference evidence="4" key="1">
    <citation type="submission" date="2016-10" db="EMBL/GenBank/DDBJ databases">
        <authorList>
            <person name="Varghese N."/>
            <person name="Submissions S."/>
        </authorList>
    </citation>
    <scope>NUCLEOTIDE SEQUENCE [LARGE SCALE GENOMIC DNA]</scope>
    <source>
        <strain evidence="4">CGMCC 4.3147</strain>
    </source>
</reference>
<name>A0A1G9JPR3_9ACTN</name>
<protein>
    <recommendedName>
        <fullName evidence="5">LPXTG-motif cell wall anchor domain-containing protein</fullName>
    </recommendedName>
</protein>
<feature type="transmembrane region" description="Helical" evidence="1">
    <location>
        <begin position="130"/>
        <end position="149"/>
    </location>
</feature>
<gene>
    <name evidence="3" type="ORF">SAMN05216298_3767</name>
</gene>
<dbReference type="Proteomes" id="UP000198662">
    <property type="component" value="Unassembled WGS sequence"/>
</dbReference>
<evidence type="ECO:0000256" key="1">
    <source>
        <dbReference type="SAM" id="Phobius"/>
    </source>
</evidence>